<keyword evidence="9" id="KW-0234">DNA repair</keyword>
<dbReference type="Pfam" id="PF00580">
    <property type="entry name" value="UvrD-helicase"/>
    <property type="match status" value="1"/>
</dbReference>
<dbReference type="RefSeq" id="WP_125173346.1">
    <property type="nucleotide sequence ID" value="NZ_JAPJOD010000057.1"/>
</dbReference>
<keyword evidence="6" id="KW-0269">Exonuclease</keyword>
<evidence type="ECO:0000256" key="7">
    <source>
        <dbReference type="ARBA" id="ARBA00022840"/>
    </source>
</evidence>
<evidence type="ECO:0000256" key="11">
    <source>
        <dbReference type="ARBA" id="ARBA00034617"/>
    </source>
</evidence>
<dbReference type="InterPro" id="IPR000212">
    <property type="entry name" value="DNA_helicase_UvrD/REP"/>
</dbReference>
<comment type="caution">
    <text evidence="18">The sequence shown here is derived from an EMBL/GenBank/DDBJ whole genome shotgun (WGS) entry which is preliminary data.</text>
</comment>
<evidence type="ECO:0000256" key="10">
    <source>
        <dbReference type="ARBA" id="ARBA00023235"/>
    </source>
</evidence>
<dbReference type="Pfam" id="PF13361">
    <property type="entry name" value="UvrD_C"/>
    <property type="match status" value="2"/>
</dbReference>
<feature type="region of interest" description="Disordered" evidence="15">
    <location>
        <begin position="975"/>
        <end position="1006"/>
    </location>
</feature>
<evidence type="ECO:0000256" key="8">
    <source>
        <dbReference type="ARBA" id="ARBA00023125"/>
    </source>
</evidence>
<gene>
    <name evidence="18" type="ORF">CXF48_04635</name>
</gene>
<evidence type="ECO:0000259" key="17">
    <source>
        <dbReference type="PROSITE" id="PS51217"/>
    </source>
</evidence>
<dbReference type="EMBL" id="PQNK01000006">
    <property type="protein sequence ID" value="RRO86835.1"/>
    <property type="molecule type" value="Genomic_DNA"/>
</dbReference>
<dbReference type="InterPro" id="IPR038726">
    <property type="entry name" value="PDDEXK_AddAB-type"/>
</dbReference>
<feature type="binding site" evidence="14">
    <location>
        <begin position="45"/>
        <end position="52"/>
    </location>
    <ligand>
        <name>ATP</name>
        <dbReference type="ChEBI" id="CHEBI:30616"/>
    </ligand>
</feature>
<dbReference type="AlphaFoldDB" id="A0A3R8QGY1"/>
<evidence type="ECO:0000259" key="16">
    <source>
        <dbReference type="PROSITE" id="PS51198"/>
    </source>
</evidence>
<evidence type="ECO:0000313" key="19">
    <source>
        <dbReference type="Proteomes" id="UP000276526"/>
    </source>
</evidence>
<dbReference type="GO" id="GO:0004527">
    <property type="term" value="F:exonuclease activity"/>
    <property type="evidence" value="ECO:0007669"/>
    <property type="project" value="UniProtKB-KW"/>
</dbReference>
<dbReference type="InterPro" id="IPR014017">
    <property type="entry name" value="DNA_helicase_UvrD-like_C"/>
</dbReference>
<protein>
    <recommendedName>
        <fullName evidence="12">DNA 3'-5' helicase</fullName>
        <ecNumber evidence="12">5.6.2.4</ecNumber>
    </recommendedName>
</protein>
<dbReference type="GO" id="GO:0033202">
    <property type="term" value="C:DNA helicase complex"/>
    <property type="evidence" value="ECO:0007669"/>
    <property type="project" value="TreeGrafter"/>
</dbReference>
<comment type="catalytic activity">
    <reaction evidence="13">
        <text>ATP + H2O = ADP + phosphate + H(+)</text>
        <dbReference type="Rhea" id="RHEA:13065"/>
        <dbReference type="ChEBI" id="CHEBI:15377"/>
        <dbReference type="ChEBI" id="CHEBI:15378"/>
        <dbReference type="ChEBI" id="CHEBI:30616"/>
        <dbReference type="ChEBI" id="CHEBI:43474"/>
        <dbReference type="ChEBI" id="CHEBI:456216"/>
        <dbReference type="EC" id="5.6.2.4"/>
    </reaction>
</comment>
<name>A0A3R8QGY1_9CORY</name>
<dbReference type="SUPFAM" id="SSF52980">
    <property type="entry name" value="Restriction endonuclease-like"/>
    <property type="match status" value="1"/>
</dbReference>
<evidence type="ECO:0000256" key="9">
    <source>
        <dbReference type="ARBA" id="ARBA00023204"/>
    </source>
</evidence>
<feature type="compositionally biased region" description="Low complexity" evidence="15">
    <location>
        <begin position="997"/>
        <end position="1006"/>
    </location>
</feature>
<keyword evidence="2 14" id="KW-0547">Nucleotide-binding</keyword>
<evidence type="ECO:0000256" key="15">
    <source>
        <dbReference type="SAM" id="MobiDB-lite"/>
    </source>
</evidence>
<keyword evidence="1" id="KW-0540">Nuclease</keyword>
<dbReference type="Gene3D" id="3.90.320.10">
    <property type="match status" value="1"/>
</dbReference>
<dbReference type="GO" id="GO:0005524">
    <property type="term" value="F:ATP binding"/>
    <property type="evidence" value="ECO:0007669"/>
    <property type="project" value="UniProtKB-UniRule"/>
</dbReference>
<feature type="region of interest" description="Disordered" evidence="15">
    <location>
        <begin position="927"/>
        <end position="961"/>
    </location>
</feature>
<reference evidence="18 19" key="1">
    <citation type="submission" date="2018-01" db="EMBL/GenBank/DDBJ databases">
        <title>Twenty Corynebacterium bovis Genomes.</title>
        <authorList>
            <person name="Gulvik C.A."/>
        </authorList>
    </citation>
    <scope>NUCLEOTIDE SEQUENCE [LARGE SCALE GENOMIC DNA]</scope>
    <source>
        <strain evidence="18 19">F6900</strain>
    </source>
</reference>
<proteinExistence type="predicted"/>
<dbReference type="GO" id="GO:0005829">
    <property type="term" value="C:cytosol"/>
    <property type="evidence" value="ECO:0007669"/>
    <property type="project" value="TreeGrafter"/>
</dbReference>
<dbReference type="InterPro" id="IPR014016">
    <property type="entry name" value="UvrD-like_ATP-bd"/>
</dbReference>
<evidence type="ECO:0000256" key="4">
    <source>
        <dbReference type="ARBA" id="ARBA00022801"/>
    </source>
</evidence>
<dbReference type="PROSITE" id="PS51217">
    <property type="entry name" value="UVRD_HELICASE_CTER"/>
    <property type="match status" value="1"/>
</dbReference>
<accession>A0A3R8QGY1</accession>
<evidence type="ECO:0000256" key="12">
    <source>
        <dbReference type="ARBA" id="ARBA00034808"/>
    </source>
</evidence>
<dbReference type="PROSITE" id="PS51198">
    <property type="entry name" value="UVRD_HELICASE_ATP_BIND"/>
    <property type="match status" value="1"/>
</dbReference>
<evidence type="ECO:0000256" key="13">
    <source>
        <dbReference type="ARBA" id="ARBA00048988"/>
    </source>
</evidence>
<keyword evidence="5 14" id="KW-0347">Helicase</keyword>
<dbReference type="CDD" id="cd17932">
    <property type="entry name" value="DEXQc_UvrD"/>
    <property type="match status" value="1"/>
</dbReference>
<dbReference type="SUPFAM" id="SSF52540">
    <property type="entry name" value="P-loop containing nucleoside triphosphate hydrolases"/>
    <property type="match status" value="1"/>
</dbReference>
<feature type="region of interest" description="Disordered" evidence="15">
    <location>
        <begin position="538"/>
        <end position="569"/>
    </location>
</feature>
<evidence type="ECO:0000256" key="5">
    <source>
        <dbReference type="ARBA" id="ARBA00022806"/>
    </source>
</evidence>
<sequence>MSTTTPGPTVSPVDLSQRILNQKHPPTPQQAEVIGAPAGPALVVAGAGAGKTETMAARVVWLVANGLVLPEQVLGLTFTRKAASELGRRIRDRLESLAQSSFIRDLPESDPRRTALEAVTPTVATYDSYAGDIVREYGLLYPMEPAGRIITDTERWMIARDVVLGWDGPSAKDHGVGHLISTMLELNDDMDNHLCSIDDVREETRAAIANADTLPEREGKEGRKGVAGEVGKFIEAQQQRLDLLPLVATFRQRMDELNVMTFGQQMSRAAELVDRHAEIGDAHRRRFRVVMLDEYQDTGHTQRVMLRRLFGGGVDPDLTVTAVGDPMQSIYGFRGATASNLSTFRTDFPVGDEPAPKLQLTTSWRNPPRVLDLANAVSDWSLEWNREDDTNRPVRRLTAGRDIPGEDVRVAWFDRRDREVDWVADRLAAEYRAFSDDLAATPGHGHDRQFTAAVLVRRNADALPIHDALVARGVPVEMTAGPGLLDVPEVADVYATLRVLVDPDDDIALLRLLTGVRWSIGARDLAALSARARQLSRARTHAEPAGDADGADGTGADGTGTDVGGAGGTDDDTAATVARLCADAPAVLAERLHEIMRSRDIVTVGLADALADLRGIEDLGCSDTGRRRLAELAAELGQLRRHSLGKPLPDLVADIEQMTGVRTEVLTRHHRDARASVGTSHLDRFADVVRSFADLSDASPAALVDYLRAAHREEKGLEPGEVQTQPNCVQILTVHKAKGLEWDIVAVPHASRDTYGDAVKRPTVHPWTTTPQVIPSDLRGDRATGPDDMTGAPVFDAAAVADTTDHVEESEDFRRRVGVHAAKEDDRLFYVAVTRSARMLLVSGSAVKRTDLTGDDLTSRNTVDPSVGLMLSRARLQGVPGAVAHWSPLGALAKATAPSAREREELEASREQHLFALTPEEEGARLDAAAAHTAQESADGTAVWPRRPVTETRPGVADGVRRVRAAQAAQVAARAQAADTADGEARSAGTGTGTGTSTGTSTGTADAGTLAELWKRETELLVEEVTAAAQPHVAVPLGTRLTATEAVAVQKDRAEFARRRRRPVPLEPKPYAKRGTAFHTWVEQRYGMVSLLDADDLPGASDATLGDPALERLKQAFLESPWAHRQPQTVEGDYSVTLAGHVVEGRIDAVFHEGDDPAAGWFVVDWKTGRKPTGADMEAATVQLGVYRLAWARVLSRRLGREVPPENVRAAFHYVLSNETYEPGTLPSAETLAALWGGATAVGEQEQREGPTS</sequence>
<feature type="domain" description="UvrD-like helicase C-terminal" evidence="17">
    <location>
        <begin position="375"/>
        <end position="739"/>
    </location>
</feature>
<feature type="compositionally biased region" description="Gly residues" evidence="15">
    <location>
        <begin position="552"/>
        <end position="568"/>
    </location>
</feature>
<keyword evidence="10" id="KW-0413">Isomerase</keyword>
<keyword evidence="8" id="KW-0238">DNA-binding</keyword>
<dbReference type="PANTHER" id="PTHR11070">
    <property type="entry name" value="UVRD / RECB / PCRA DNA HELICASE FAMILY MEMBER"/>
    <property type="match status" value="1"/>
</dbReference>
<evidence type="ECO:0000256" key="3">
    <source>
        <dbReference type="ARBA" id="ARBA00022763"/>
    </source>
</evidence>
<evidence type="ECO:0000256" key="14">
    <source>
        <dbReference type="PROSITE-ProRule" id="PRU00560"/>
    </source>
</evidence>
<organism evidence="18 19">
    <name type="scientific">Corynebacterium bovis</name>
    <dbReference type="NCBI Taxonomy" id="36808"/>
    <lineage>
        <taxon>Bacteria</taxon>
        <taxon>Bacillati</taxon>
        <taxon>Actinomycetota</taxon>
        <taxon>Actinomycetes</taxon>
        <taxon>Mycobacteriales</taxon>
        <taxon>Corynebacteriaceae</taxon>
        <taxon>Corynebacterium</taxon>
    </lineage>
</organism>
<keyword evidence="7 14" id="KW-0067">ATP-binding</keyword>
<dbReference type="PANTHER" id="PTHR11070:SF55">
    <property type="entry name" value="DNA 3'-5' HELICASE"/>
    <property type="match status" value="1"/>
</dbReference>
<dbReference type="GO" id="GO:0000725">
    <property type="term" value="P:recombinational repair"/>
    <property type="evidence" value="ECO:0007669"/>
    <property type="project" value="TreeGrafter"/>
</dbReference>
<evidence type="ECO:0000256" key="1">
    <source>
        <dbReference type="ARBA" id="ARBA00022722"/>
    </source>
</evidence>
<keyword evidence="4 14" id="KW-0378">Hydrolase</keyword>
<dbReference type="GO" id="GO:0043138">
    <property type="term" value="F:3'-5' DNA helicase activity"/>
    <property type="evidence" value="ECO:0007669"/>
    <property type="project" value="UniProtKB-EC"/>
</dbReference>
<keyword evidence="3" id="KW-0227">DNA damage</keyword>
<evidence type="ECO:0000313" key="18">
    <source>
        <dbReference type="EMBL" id="RRO86835.1"/>
    </source>
</evidence>
<dbReference type="Gene3D" id="1.10.486.10">
    <property type="entry name" value="PCRA, domain 4"/>
    <property type="match status" value="1"/>
</dbReference>
<dbReference type="InterPro" id="IPR011335">
    <property type="entry name" value="Restrct_endonuc-II-like"/>
</dbReference>
<evidence type="ECO:0000256" key="6">
    <source>
        <dbReference type="ARBA" id="ARBA00022839"/>
    </source>
</evidence>
<dbReference type="InterPro" id="IPR011604">
    <property type="entry name" value="PDDEXK-like_dom_sf"/>
</dbReference>
<dbReference type="Pfam" id="PF12705">
    <property type="entry name" value="PDDEXK_1"/>
    <property type="match status" value="1"/>
</dbReference>
<dbReference type="EC" id="5.6.2.4" evidence="12"/>
<comment type="catalytic activity">
    <reaction evidence="11">
        <text>Couples ATP hydrolysis with the unwinding of duplex DNA by translocating in the 3'-5' direction.</text>
        <dbReference type="EC" id="5.6.2.4"/>
    </reaction>
</comment>
<dbReference type="Proteomes" id="UP000276526">
    <property type="component" value="Unassembled WGS sequence"/>
</dbReference>
<dbReference type="GO" id="GO:0003677">
    <property type="term" value="F:DNA binding"/>
    <property type="evidence" value="ECO:0007669"/>
    <property type="project" value="UniProtKB-KW"/>
</dbReference>
<dbReference type="Gene3D" id="3.40.50.300">
    <property type="entry name" value="P-loop containing nucleotide triphosphate hydrolases"/>
    <property type="match status" value="4"/>
</dbReference>
<dbReference type="InterPro" id="IPR027417">
    <property type="entry name" value="P-loop_NTPase"/>
</dbReference>
<evidence type="ECO:0000256" key="2">
    <source>
        <dbReference type="ARBA" id="ARBA00022741"/>
    </source>
</evidence>
<feature type="domain" description="UvrD-like helicase ATP-binding" evidence="16">
    <location>
        <begin position="24"/>
        <end position="367"/>
    </location>
</feature>